<keyword evidence="1" id="KW-0812">Transmembrane</keyword>
<name>A0AAJ7RL86_CEPCN</name>
<dbReference type="GeneID" id="107269499"/>
<reference evidence="3" key="1">
    <citation type="submission" date="2025-08" db="UniProtKB">
        <authorList>
            <consortium name="RefSeq"/>
        </authorList>
    </citation>
    <scope>IDENTIFICATION</scope>
</reference>
<feature type="transmembrane region" description="Helical" evidence="1">
    <location>
        <begin position="40"/>
        <end position="59"/>
    </location>
</feature>
<dbReference type="AlphaFoldDB" id="A0AAJ7RL86"/>
<proteinExistence type="predicted"/>
<evidence type="ECO:0000256" key="1">
    <source>
        <dbReference type="SAM" id="Phobius"/>
    </source>
</evidence>
<evidence type="ECO:0000313" key="2">
    <source>
        <dbReference type="Proteomes" id="UP000694920"/>
    </source>
</evidence>
<protein>
    <submittedName>
        <fullName evidence="3">Uncharacterized protein LOC107269499 isoform X2</fullName>
    </submittedName>
</protein>
<accession>A0AAJ7RL86</accession>
<dbReference type="Proteomes" id="UP000694920">
    <property type="component" value="Unplaced"/>
</dbReference>
<keyword evidence="1" id="KW-0472">Membrane</keyword>
<gene>
    <name evidence="3" type="primary">LOC107269499</name>
</gene>
<keyword evidence="2" id="KW-1185">Reference proteome</keyword>
<keyword evidence="1" id="KW-1133">Transmembrane helix</keyword>
<organism evidence="2 3">
    <name type="scientific">Cephus cinctus</name>
    <name type="common">Wheat stem sawfly</name>
    <dbReference type="NCBI Taxonomy" id="211228"/>
    <lineage>
        <taxon>Eukaryota</taxon>
        <taxon>Metazoa</taxon>
        <taxon>Ecdysozoa</taxon>
        <taxon>Arthropoda</taxon>
        <taxon>Hexapoda</taxon>
        <taxon>Insecta</taxon>
        <taxon>Pterygota</taxon>
        <taxon>Neoptera</taxon>
        <taxon>Endopterygota</taxon>
        <taxon>Hymenoptera</taxon>
        <taxon>Cephoidea</taxon>
        <taxon>Cephidae</taxon>
        <taxon>Cephus</taxon>
    </lineage>
</organism>
<sequence length="128" mass="14952">MTPSTGKKFKRTLTSMRLKWPTCDPQKFFLFAQLRKHWSLIPLVALNCLIFTAIPLFAWHRTFVTTIDVQLGNYQRWEIPTVPRFFDLRNPRNLKQRARADPVSRNLDATTNGTYTAFPFSLVFEATT</sequence>
<dbReference type="RefSeq" id="XP_024942570.1">
    <property type="nucleotide sequence ID" value="XM_025086802.1"/>
</dbReference>
<evidence type="ECO:0000313" key="3">
    <source>
        <dbReference type="RefSeq" id="XP_024942570.1"/>
    </source>
</evidence>